<dbReference type="Gene3D" id="1.25.40.20">
    <property type="entry name" value="Ankyrin repeat-containing domain"/>
    <property type="match status" value="7"/>
</dbReference>
<dbReference type="PROSITE" id="PS50005">
    <property type="entry name" value="TPR"/>
    <property type="match status" value="1"/>
</dbReference>
<dbReference type="GeneID" id="103318097"/>
<feature type="repeat" description="ANK" evidence="3">
    <location>
        <begin position="1028"/>
        <end position="1060"/>
    </location>
</feature>
<feature type="repeat" description="ANK" evidence="3">
    <location>
        <begin position="898"/>
        <end position="930"/>
    </location>
</feature>
<feature type="repeat" description="ANK" evidence="3">
    <location>
        <begin position="1221"/>
        <end position="1253"/>
    </location>
</feature>
<feature type="repeat" description="TPR" evidence="4">
    <location>
        <begin position="1854"/>
        <end position="1887"/>
    </location>
</feature>
<accession>A0A7M7HDZ9</accession>
<dbReference type="InterPro" id="IPR011990">
    <property type="entry name" value="TPR-like_helical_dom_sf"/>
</dbReference>
<feature type="repeat" description="ANK" evidence="3">
    <location>
        <begin position="1454"/>
        <end position="1486"/>
    </location>
</feature>
<dbReference type="Pfam" id="PF00023">
    <property type="entry name" value="Ank"/>
    <property type="match status" value="2"/>
</dbReference>
<proteinExistence type="predicted"/>
<feature type="repeat" description="ANK" evidence="3">
    <location>
        <begin position="1061"/>
        <end position="1093"/>
    </location>
</feature>
<feature type="repeat" description="ANK" evidence="3">
    <location>
        <begin position="831"/>
        <end position="863"/>
    </location>
</feature>
<feature type="repeat" description="ANK" evidence="3">
    <location>
        <begin position="664"/>
        <end position="696"/>
    </location>
</feature>
<dbReference type="InterPro" id="IPR002110">
    <property type="entry name" value="Ankyrin_rpt"/>
</dbReference>
<feature type="repeat" description="ANK" evidence="3">
    <location>
        <begin position="2039"/>
        <end position="2071"/>
    </location>
</feature>
<dbReference type="InParanoid" id="A0A7M7HDZ9"/>
<dbReference type="EnsemblMetazoa" id="XM_008219349">
    <property type="protein sequence ID" value="XP_008217571"/>
    <property type="gene ID" value="LOC103318097"/>
</dbReference>
<dbReference type="OrthoDB" id="7616244at2759"/>
<keyword evidence="1" id="KW-0677">Repeat</keyword>
<feature type="repeat" description="ANK" evidence="3">
    <location>
        <begin position="1158"/>
        <end position="1190"/>
    </location>
</feature>
<sequence length="2231" mass="251474">MKKDEDAELTVHKIRERISFVIQNINLLNDTPNNPPQEFLFIAKSIAQNMNVLKRQLKSTYNMLPWEEVEFCLVAFISTFIKKQELNLFYLTSLTKLKVIKYLTIFAKYLTVVKDNLKTSEIDKLSIFPDIDRNTNIEQIMDKYLEFKELYDDYQQICDISSVERISKYADLASSVDPTKRDGQLVILRCLQVIGECMKNTLESPKMSYVTSDRLLLSLPKNTRKIVTNLRNSLTHMSVFSQINTIQANVNSNSFKGIQNDVKSIRHVIAKFQYTNKRKTIKKLLMQLMESENFFDEIKRVAVFFKNFKLNQMFLKNVYRSEDYENIEKLINDLRMLVSDPTESETNIFKQINDILEKSKLDNLKKDYDVKTMTLENLLSLSVQRNNMNENEVRNRKYTIKTALENMDTTAELNNIKKIVELATEIGYINRLKMKRNNVVGISAIIEEIISSIEQAETSDIKSVTELRYKLNRKHQIIKNNDKIGLSAIKNNSNQKPNTKMNELKNILHNYTSNGSLDVPRFLSDKELIASIEMLMLDILASSFRNRLENNVHFLDYNVPILIGKSLRNHLAHYNTLVDILPVDPLKALILNAQIFTSEKMKTNSEMIGKVPQEDISKLKRVFEQCLISIKNQEVMFVALENSRFKDLKKCMAKGADVNARGIDLWTALHYAAKGGSVEIVQFLLNHNLNANVRDTNKQTPLHVAATYGSHDVIEFLIKNTNLNVDDRDNTGKTPLHIASENGFKNIVELLLKYKAKSSIHDFSGKAPLHYAVEYNYEDIAKLLLRLESSVDCNQILGGFTTLHMAAEKGHLNLVNFLLECKANVHAKTDNQATALHLASLNGYLDVVKVLILSGANVNARVLEGCTPLHYAIENGHEKIAELLLKNKAGSNISDRVNYYTPLHYAAKDGHEGILRTLLRYKADATAETKQGLNPMFFAIQSGHTMIVDALLSHGVDVNYNKSFNYIDLAIDCVHKPIVFLLLKHKINVNIRNCDNVPPIFAAALKGDKDIFDALIEHGAATNVRNLEASTLLHAAAEGGNKDIIAALIQRKADVNAKCIFGDTPIYEAVRNGNVDAVKILIDNNADIHSGDYKPLYVAACNGYKEIVELLLSHGADIDAVSSDGSTALHEAITNDHRDVFEVLLTHKARIDIKTKCDKLTPLSIACKSNKKDMVEMLINRGADVNADGGFPLFYAVSNSNVDVINILLNKKANIHKKYILNSNLLHLAVTMSDCETIKFLLSRGINVNCEGEKRYTPLHMAVDNDYNLAVDILLSKGANIHCQTDEGLTPLHIAAYNGYSDVVETLLNRKNFNTNIKDNKHRIALELAVANNHLEIVKLLLSCGKINLHNKGQYDFTILHIAAQTGHLEIVRYLVDNGADINAKNDCGSKPIHIAAREGHTNLVEFFCERGQSVDEVGTCSRTLLHYTADAGQLEVAKYLIAHGADINANERNGITALQLACFHEHQDIVNLLLESGARYNTVDMEDLQFLNSTPNVFKLLKLTDNLFKSVKNNDFSALSSFIKAGVPVNARNKNDMTVLHYATWKGYEKIIDILLENNSDPNMTDEKGFTSLHYAAKFNHLKILKVLLANGAVYNAVSKSGKSPENLSSDKNISKVLNVIEKLFLKVEKNDSTLIKDLKRIDDNDDAQAILGTRNAEYKTLVAFAICTNYSKIEELKDAFLDDLSGQEKLTYLLCAQEEYEKALKIYEKIVLKRKKILGDNNISTLDAQSKIAGILYKQQKFEKALNMYEKTYQKQKELLGDDKKDTLDTKSKIALILHRQGKNEKALNIYKHVYRKQKEILPNDDIDILNTQLHMALVLDALRKYDEALELNYKVYESRKAKLGKRSPATLSAQNNIGMVLSHQGKYDDALQVYQNVLKTRREVLGPNHSDTIRPLSNIASVYVMMNKFKEALMQYQGVLKIQKEVLGLDHLDTLNTQVNIGNLLFYQGKHISALKVFNECIDRRKKFVGSNLDVLGIDAKIEAIKIKLNMGNQLDMIDIIKNHDTSIKNAISCGDFETVQCLLQDDVDIDLHDSEGRTLLHFAVDNGSTAIVNMLIEYDASVNVVTKRGNTPLHIACSKGHTEITSILLQKVSHKQLNSFINAKTTGGGNTSLHVAAKKGHFDIVKLLLKFGAIYNLNNSADKTPLDIAEDQNVTSYLMLVKESYEGVKMGDANIVKKLSVVKSDKLLPILYARDNHENSLIQVAILNKHQKFALKLVTLLKNFEKL</sequence>
<evidence type="ECO:0000313" key="6">
    <source>
        <dbReference type="Proteomes" id="UP000002358"/>
    </source>
</evidence>
<feature type="repeat" description="ANK" evidence="3">
    <location>
        <begin position="798"/>
        <end position="830"/>
    </location>
</feature>
<feature type="repeat" description="ANK" evidence="3">
    <location>
        <begin position="1254"/>
        <end position="1286"/>
    </location>
</feature>
<dbReference type="SUPFAM" id="SSF48452">
    <property type="entry name" value="TPR-like"/>
    <property type="match status" value="2"/>
</dbReference>
<feature type="repeat" description="ANK" evidence="3">
    <location>
        <begin position="731"/>
        <end position="763"/>
    </location>
</feature>
<dbReference type="Pfam" id="PF13637">
    <property type="entry name" value="Ank_4"/>
    <property type="match status" value="1"/>
</dbReference>
<dbReference type="SMART" id="SM00248">
    <property type="entry name" value="ANK"/>
    <property type="match status" value="32"/>
</dbReference>
<feature type="repeat" description="ANK" evidence="3">
    <location>
        <begin position="1355"/>
        <end position="1387"/>
    </location>
</feature>
<feature type="repeat" description="ANK" evidence="3">
    <location>
        <begin position="1536"/>
        <end position="1568"/>
    </location>
</feature>
<dbReference type="Gene3D" id="1.25.40.10">
    <property type="entry name" value="Tetratricopeptide repeat domain"/>
    <property type="match status" value="2"/>
</dbReference>
<dbReference type="Proteomes" id="UP000002358">
    <property type="component" value="Chromosome 1"/>
</dbReference>
<dbReference type="Pfam" id="PF13374">
    <property type="entry name" value="TPR_10"/>
    <property type="match status" value="2"/>
</dbReference>
<dbReference type="InterPro" id="IPR019734">
    <property type="entry name" value="TPR_rpt"/>
</dbReference>
<feature type="repeat" description="ANK" evidence="3">
    <location>
        <begin position="2112"/>
        <end position="2144"/>
    </location>
</feature>
<dbReference type="PANTHER" id="PTHR24198">
    <property type="entry name" value="ANKYRIN REPEAT AND PROTEIN KINASE DOMAIN-CONTAINING PROTEIN"/>
    <property type="match status" value="1"/>
</dbReference>
<feature type="repeat" description="ANK" evidence="3">
    <location>
        <begin position="2072"/>
        <end position="2095"/>
    </location>
</feature>
<feature type="repeat" description="ANK" evidence="3">
    <location>
        <begin position="1569"/>
        <end position="1601"/>
    </location>
</feature>
<dbReference type="PRINTS" id="PR01415">
    <property type="entry name" value="ANKYRIN"/>
</dbReference>
<keyword evidence="6" id="KW-1185">Reference proteome</keyword>
<feature type="repeat" description="ANK" evidence="3">
    <location>
        <begin position="1421"/>
        <end position="1453"/>
    </location>
</feature>
<dbReference type="Pfam" id="PF13424">
    <property type="entry name" value="TPR_12"/>
    <property type="match status" value="2"/>
</dbReference>
<name>A0A7M7HDZ9_NASVI</name>
<feature type="repeat" description="ANK" evidence="3">
    <location>
        <begin position="1287"/>
        <end position="1320"/>
    </location>
</feature>
<dbReference type="PROSITE" id="PS50297">
    <property type="entry name" value="ANK_REP_REGION"/>
    <property type="match status" value="27"/>
</dbReference>
<protein>
    <submittedName>
        <fullName evidence="5">Uncharacterized protein</fullName>
    </submittedName>
</protein>
<dbReference type="SMART" id="SM00028">
    <property type="entry name" value="TPR"/>
    <property type="match status" value="6"/>
</dbReference>
<dbReference type="InterPro" id="IPR036770">
    <property type="entry name" value="Ankyrin_rpt-contain_sf"/>
</dbReference>
<evidence type="ECO:0000256" key="1">
    <source>
        <dbReference type="ARBA" id="ARBA00022737"/>
    </source>
</evidence>
<dbReference type="SMR" id="A0A7M7HDZ9"/>
<dbReference type="Pfam" id="PF12796">
    <property type="entry name" value="Ank_2"/>
    <property type="match status" value="10"/>
</dbReference>
<dbReference type="GO" id="GO:0005737">
    <property type="term" value="C:cytoplasm"/>
    <property type="evidence" value="ECO:0007669"/>
    <property type="project" value="TreeGrafter"/>
</dbReference>
<feature type="repeat" description="ANK" evidence="3">
    <location>
        <begin position="1091"/>
        <end position="1123"/>
    </location>
</feature>
<evidence type="ECO:0000256" key="3">
    <source>
        <dbReference type="PROSITE-ProRule" id="PRU00023"/>
    </source>
</evidence>
<feature type="repeat" description="ANK" evidence="3">
    <location>
        <begin position="931"/>
        <end position="963"/>
    </location>
</feature>
<dbReference type="SUPFAM" id="SSF48403">
    <property type="entry name" value="Ankyrin repeat"/>
    <property type="match status" value="4"/>
</dbReference>
<evidence type="ECO:0000313" key="5">
    <source>
        <dbReference type="EnsemblMetazoa" id="XP_008217571"/>
    </source>
</evidence>
<feature type="repeat" description="ANK" evidence="3">
    <location>
        <begin position="764"/>
        <end position="796"/>
    </location>
</feature>
<keyword evidence="2 3" id="KW-0040">ANK repeat</keyword>
<feature type="repeat" description="ANK" evidence="3">
    <location>
        <begin position="1188"/>
        <end position="1220"/>
    </location>
</feature>
<evidence type="ECO:0000256" key="2">
    <source>
        <dbReference type="ARBA" id="ARBA00023043"/>
    </source>
</evidence>
<feature type="repeat" description="ANK" evidence="3">
    <location>
        <begin position="1388"/>
        <end position="1420"/>
    </location>
</feature>
<dbReference type="KEGG" id="nvi:103318097"/>
<feature type="repeat" description="ANK" evidence="3">
    <location>
        <begin position="864"/>
        <end position="896"/>
    </location>
</feature>
<keyword evidence="4" id="KW-0802">TPR repeat</keyword>
<organism evidence="5 6">
    <name type="scientific">Nasonia vitripennis</name>
    <name type="common">Parasitic wasp</name>
    <dbReference type="NCBI Taxonomy" id="7425"/>
    <lineage>
        <taxon>Eukaryota</taxon>
        <taxon>Metazoa</taxon>
        <taxon>Ecdysozoa</taxon>
        <taxon>Arthropoda</taxon>
        <taxon>Hexapoda</taxon>
        <taxon>Insecta</taxon>
        <taxon>Pterygota</taxon>
        <taxon>Neoptera</taxon>
        <taxon>Endopterygota</taxon>
        <taxon>Hymenoptera</taxon>
        <taxon>Apocrita</taxon>
        <taxon>Proctotrupomorpha</taxon>
        <taxon>Chalcidoidea</taxon>
        <taxon>Pteromalidae</taxon>
        <taxon>Pteromalinae</taxon>
        <taxon>Nasonia</taxon>
    </lineage>
</organism>
<dbReference type="PANTHER" id="PTHR24198:SF165">
    <property type="entry name" value="ANKYRIN REPEAT-CONTAINING PROTEIN-RELATED"/>
    <property type="match status" value="1"/>
</dbReference>
<feature type="repeat" description="ANK" evidence="3">
    <location>
        <begin position="697"/>
        <end position="720"/>
    </location>
</feature>
<feature type="repeat" description="ANK" evidence="3">
    <location>
        <begin position="995"/>
        <end position="1027"/>
    </location>
</feature>
<dbReference type="Pfam" id="PF13857">
    <property type="entry name" value="Ank_5"/>
    <property type="match status" value="1"/>
</dbReference>
<dbReference type="PROSITE" id="PS50088">
    <property type="entry name" value="ANK_REPEAT"/>
    <property type="match status" value="28"/>
</dbReference>
<evidence type="ECO:0000256" key="4">
    <source>
        <dbReference type="PROSITE-ProRule" id="PRU00339"/>
    </source>
</evidence>
<reference evidence="5" key="1">
    <citation type="submission" date="2021-01" db="UniProtKB">
        <authorList>
            <consortium name="EnsemblMetazoa"/>
        </authorList>
    </citation>
    <scope>IDENTIFICATION</scope>
</reference>
<feature type="repeat" description="ANK" evidence="3">
    <location>
        <begin position="1124"/>
        <end position="1156"/>
    </location>
</feature>
<dbReference type="RefSeq" id="XP_008217571.3">
    <property type="nucleotide sequence ID" value="XM_008219349.4"/>
</dbReference>